<reference evidence="1" key="1">
    <citation type="submission" date="2024-06" db="EMBL/GenBank/DDBJ databases">
        <authorList>
            <person name="Li S."/>
        </authorList>
    </citation>
    <scope>NUCLEOTIDE SEQUENCE</scope>
    <source>
        <strain evidence="1">SR10</strain>
    </source>
</reference>
<proteinExistence type="predicted"/>
<dbReference type="AlphaFoldDB" id="A0AAU8MT22"/>
<accession>A0AAU8MT22</accession>
<gene>
    <name evidence="1" type="ORF">ABU614_01085</name>
</gene>
<protein>
    <submittedName>
        <fullName evidence="1">Uncharacterized protein</fullName>
    </submittedName>
</protein>
<dbReference type="EMBL" id="CP159925">
    <property type="protein sequence ID" value="XCO75425.1"/>
    <property type="molecule type" value="Genomic_DNA"/>
</dbReference>
<evidence type="ECO:0000313" key="1">
    <source>
        <dbReference type="EMBL" id="XCO75425.1"/>
    </source>
</evidence>
<name>A0AAU8MT22_9GAMM</name>
<organism evidence="1">
    <name type="scientific">Lysobacter firmicutimachus</name>
    <dbReference type="NCBI Taxonomy" id="1792846"/>
    <lineage>
        <taxon>Bacteria</taxon>
        <taxon>Pseudomonadati</taxon>
        <taxon>Pseudomonadota</taxon>
        <taxon>Gammaproteobacteria</taxon>
        <taxon>Lysobacterales</taxon>
        <taxon>Lysobacteraceae</taxon>
        <taxon>Lysobacter</taxon>
    </lineage>
</organism>
<sequence length="96" mass="10606">MPTPQRRGELESEIMANMSYCRFQNTAIALKDCECVLEEMTDGDPEKLSDDELSAAKQLVASCVNIVQLLAERGELEFEPDMDLAPVLEQLNDAAG</sequence>
<dbReference type="RefSeq" id="WP_363798424.1">
    <property type="nucleotide sequence ID" value="NZ_CP159925.1"/>
</dbReference>